<feature type="transmembrane region" description="Helical" evidence="1">
    <location>
        <begin position="124"/>
        <end position="144"/>
    </location>
</feature>
<dbReference type="InterPro" id="IPR007492">
    <property type="entry name" value="LytTR_DNA-bd_dom"/>
</dbReference>
<dbReference type="GO" id="GO:0003677">
    <property type="term" value="F:DNA binding"/>
    <property type="evidence" value="ECO:0007669"/>
    <property type="project" value="InterPro"/>
</dbReference>
<keyword evidence="1" id="KW-0472">Membrane</keyword>
<feature type="transmembrane region" description="Helical" evidence="1">
    <location>
        <begin position="90"/>
        <end position="112"/>
    </location>
</feature>
<comment type="caution">
    <text evidence="3">The sequence shown here is derived from an EMBL/GenBank/DDBJ whole genome shotgun (WGS) entry which is preliminary data.</text>
</comment>
<reference evidence="3 4" key="1">
    <citation type="submission" date="2018-03" db="EMBL/GenBank/DDBJ databases">
        <title>The draft genome of Mesorhizobium soli JCM 19897.</title>
        <authorList>
            <person name="Li L."/>
            <person name="Liu L."/>
            <person name="Liang L."/>
            <person name="Wang T."/>
            <person name="Zhang X."/>
        </authorList>
    </citation>
    <scope>NUCLEOTIDE SEQUENCE [LARGE SCALE GENOMIC DNA]</scope>
    <source>
        <strain evidence="3 4">JCM 19897</strain>
    </source>
</reference>
<proteinExistence type="predicted"/>
<dbReference type="EMBL" id="PXYL01000006">
    <property type="protein sequence ID" value="PSJ60203.1"/>
    <property type="molecule type" value="Genomic_DNA"/>
</dbReference>
<evidence type="ECO:0000259" key="2">
    <source>
        <dbReference type="PROSITE" id="PS50930"/>
    </source>
</evidence>
<organism evidence="3 4">
    <name type="scientific">Pseudaminobacter soli</name>
    <name type="common">ex Li et al. 2025</name>
    <dbReference type="NCBI Taxonomy" id="1295366"/>
    <lineage>
        <taxon>Bacteria</taxon>
        <taxon>Pseudomonadati</taxon>
        <taxon>Pseudomonadota</taxon>
        <taxon>Alphaproteobacteria</taxon>
        <taxon>Hyphomicrobiales</taxon>
        <taxon>Phyllobacteriaceae</taxon>
        <taxon>Pseudaminobacter</taxon>
    </lineage>
</organism>
<accession>A0A2P7SCJ8</accession>
<gene>
    <name evidence="3" type="ORF">C7I85_13585</name>
</gene>
<sequence>MEFVDDGPLHFTLRRLQAIAFSPRFWATILIVAVMLGVIGPFGTFSQMPFLPRLGYWLAVALMTYAIGYVVIGLVLGYYLPGQSYRGAKVLFAGFVAAVPITASVALLNMALFADPHWVNGDLAALFINVALISSGISFLYDLILGRGATGHVTPSAEPDTLPTVSSPTIFPTDTAPPVARPPLIERLPATARGKLTYMSMQDHYVDVHTDRGSALILLRLADAMRETAPIAGLQIHRSHWVALDAVQDTLRKDGKLYVKMSDGALLPVSRSFQAAAREAGIFKV</sequence>
<dbReference type="PROSITE" id="PS50930">
    <property type="entry name" value="HTH_LYTTR"/>
    <property type="match status" value="1"/>
</dbReference>
<evidence type="ECO:0000313" key="3">
    <source>
        <dbReference type="EMBL" id="PSJ60203.1"/>
    </source>
</evidence>
<feature type="transmembrane region" description="Helical" evidence="1">
    <location>
        <begin position="25"/>
        <end position="44"/>
    </location>
</feature>
<name>A0A2P7SCJ8_9HYPH</name>
<feature type="domain" description="HTH LytTR-type" evidence="2">
    <location>
        <begin position="195"/>
        <end position="283"/>
    </location>
</feature>
<keyword evidence="1" id="KW-1133">Transmembrane helix</keyword>
<keyword evidence="1" id="KW-0812">Transmembrane</keyword>
<evidence type="ECO:0000256" key="1">
    <source>
        <dbReference type="SAM" id="Phobius"/>
    </source>
</evidence>
<feature type="transmembrane region" description="Helical" evidence="1">
    <location>
        <begin position="56"/>
        <end position="78"/>
    </location>
</feature>
<evidence type="ECO:0000313" key="4">
    <source>
        <dbReference type="Proteomes" id="UP000240653"/>
    </source>
</evidence>
<keyword evidence="4" id="KW-1185">Reference proteome</keyword>
<dbReference type="AlphaFoldDB" id="A0A2P7SCJ8"/>
<dbReference type="Pfam" id="PF04397">
    <property type="entry name" value="LytTR"/>
    <property type="match status" value="1"/>
</dbReference>
<dbReference type="Gene3D" id="2.40.50.1020">
    <property type="entry name" value="LytTr DNA-binding domain"/>
    <property type="match status" value="1"/>
</dbReference>
<dbReference type="OrthoDB" id="7028951at2"/>
<dbReference type="Proteomes" id="UP000240653">
    <property type="component" value="Unassembled WGS sequence"/>
</dbReference>
<dbReference type="SMART" id="SM00850">
    <property type="entry name" value="LytTR"/>
    <property type="match status" value="1"/>
</dbReference>
<protein>
    <recommendedName>
        <fullName evidence="2">HTH LytTR-type domain-containing protein</fullName>
    </recommendedName>
</protein>
<dbReference type="RefSeq" id="WP_106724533.1">
    <property type="nucleotide sequence ID" value="NZ_PXYL01000006.1"/>
</dbReference>